<dbReference type="EMBL" id="CP045226">
    <property type="protein sequence ID" value="QFS48636.1"/>
    <property type="molecule type" value="Genomic_DNA"/>
</dbReference>
<evidence type="ECO:0000313" key="1">
    <source>
        <dbReference type="EMBL" id="QFS48636.1"/>
    </source>
</evidence>
<protein>
    <submittedName>
        <fullName evidence="1">Uncharacterized protein</fullName>
    </submittedName>
</protein>
<gene>
    <name evidence="1" type="ORF">GXM_06130</name>
</gene>
<name>A0A5P8W8W1_9NOSO</name>
<dbReference type="AlphaFoldDB" id="A0A5P8W8W1"/>
<keyword evidence="2" id="KW-1185">Reference proteome</keyword>
<proteinExistence type="predicted"/>
<dbReference type="KEGG" id="nsh:GXM_06130"/>
<reference evidence="1 2" key="1">
    <citation type="submission" date="2019-10" db="EMBL/GenBank/DDBJ databases">
        <title>Genomic and transcriptomic insights into the perfect genentic adaptation of a filamentous nitrogen-fixing cyanobacterium to rice fields.</title>
        <authorList>
            <person name="Chen Z."/>
        </authorList>
    </citation>
    <scope>NUCLEOTIDE SEQUENCE [LARGE SCALE GENOMIC DNA]</scope>
    <source>
        <strain evidence="1">CCNUC1</strain>
    </source>
</reference>
<accession>A0A5P8W8W1</accession>
<dbReference type="Proteomes" id="UP000326678">
    <property type="component" value="Chromosome Gxm1"/>
</dbReference>
<evidence type="ECO:0000313" key="2">
    <source>
        <dbReference type="Proteomes" id="UP000326678"/>
    </source>
</evidence>
<sequence length="45" mass="5117">MLSQPTHDELAGQNLVQSLRMHIFRNISPNTLGLAPKTYKLRRLG</sequence>
<organism evidence="1 2">
    <name type="scientific">Nostoc sphaeroides CCNUC1</name>
    <dbReference type="NCBI Taxonomy" id="2653204"/>
    <lineage>
        <taxon>Bacteria</taxon>
        <taxon>Bacillati</taxon>
        <taxon>Cyanobacteriota</taxon>
        <taxon>Cyanophyceae</taxon>
        <taxon>Nostocales</taxon>
        <taxon>Nostocaceae</taxon>
        <taxon>Nostoc</taxon>
    </lineage>
</organism>